<evidence type="ECO:0000313" key="3">
    <source>
        <dbReference type="Proteomes" id="UP000306628"/>
    </source>
</evidence>
<dbReference type="EMBL" id="VCKX01000224">
    <property type="protein sequence ID" value="TMR25698.1"/>
    <property type="molecule type" value="Genomic_DNA"/>
</dbReference>
<proteinExistence type="predicted"/>
<organism evidence="2 3">
    <name type="scientific">Nonomuraea zeae</name>
    <dbReference type="NCBI Taxonomy" id="1642303"/>
    <lineage>
        <taxon>Bacteria</taxon>
        <taxon>Bacillati</taxon>
        <taxon>Actinomycetota</taxon>
        <taxon>Actinomycetes</taxon>
        <taxon>Streptosporangiales</taxon>
        <taxon>Streptosporangiaceae</taxon>
        <taxon>Nonomuraea</taxon>
    </lineage>
</organism>
<feature type="region of interest" description="Disordered" evidence="1">
    <location>
        <begin position="138"/>
        <end position="161"/>
    </location>
</feature>
<evidence type="ECO:0000256" key="1">
    <source>
        <dbReference type="SAM" id="MobiDB-lite"/>
    </source>
</evidence>
<gene>
    <name evidence="2" type="ORF">ETD85_45015</name>
</gene>
<comment type="caution">
    <text evidence="2">The sequence shown here is derived from an EMBL/GenBank/DDBJ whole genome shotgun (WGS) entry which is preliminary data.</text>
</comment>
<name>A0A5S4FYB9_9ACTN</name>
<reference evidence="2 3" key="1">
    <citation type="submission" date="2019-05" db="EMBL/GenBank/DDBJ databases">
        <title>Draft genome sequence of Nonomuraea zeae DSM 100528.</title>
        <authorList>
            <person name="Saricaoglu S."/>
            <person name="Isik K."/>
        </authorList>
    </citation>
    <scope>NUCLEOTIDE SEQUENCE [LARGE SCALE GENOMIC DNA]</scope>
    <source>
        <strain evidence="2 3">DSM 100528</strain>
    </source>
</reference>
<evidence type="ECO:0008006" key="4">
    <source>
        <dbReference type="Google" id="ProtNLM"/>
    </source>
</evidence>
<dbReference type="Proteomes" id="UP000306628">
    <property type="component" value="Unassembled WGS sequence"/>
</dbReference>
<accession>A0A5S4FYB9</accession>
<sequence>MTWSCDFCKNVTIEMITAGIASGGGAARTVSEIVQLWPRRAVRELPEEVPEPIRDRFREGSLCEGVAAYRGAAAMYRAAVEELRGQLDEDLIDALPETRMLGNDSVHDGLVYSPEEVADVAELIVEMTETHYVTPAKKAAMREARRQRRDAHKNGGAPTAP</sequence>
<dbReference type="AlphaFoldDB" id="A0A5S4FYB9"/>
<evidence type="ECO:0000313" key="2">
    <source>
        <dbReference type="EMBL" id="TMR25698.1"/>
    </source>
</evidence>
<protein>
    <recommendedName>
        <fullName evidence="4">DUF4145 domain-containing protein</fullName>
    </recommendedName>
</protein>
<keyword evidence="3" id="KW-1185">Reference proteome</keyword>